<evidence type="ECO:0000313" key="2">
    <source>
        <dbReference type="Proteomes" id="UP000305067"/>
    </source>
</evidence>
<proteinExistence type="predicted"/>
<sequence length="65" mass="7333">MLILQQITEITFVSAPCHLAGLRPPNGALVQALNSVDYLTCHPQDVLNFYAFWRRKDDTVLYSPA</sequence>
<accession>A0A5C3QTI7</accession>
<keyword evidence="2" id="KW-1185">Reference proteome</keyword>
<organism evidence="1 2">
    <name type="scientific">Pterulicium gracile</name>
    <dbReference type="NCBI Taxonomy" id="1884261"/>
    <lineage>
        <taxon>Eukaryota</taxon>
        <taxon>Fungi</taxon>
        <taxon>Dikarya</taxon>
        <taxon>Basidiomycota</taxon>
        <taxon>Agaricomycotina</taxon>
        <taxon>Agaricomycetes</taxon>
        <taxon>Agaricomycetidae</taxon>
        <taxon>Agaricales</taxon>
        <taxon>Pleurotineae</taxon>
        <taxon>Pterulaceae</taxon>
        <taxon>Pterulicium</taxon>
    </lineage>
</organism>
<gene>
    <name evidence="1" type="ORF">BDV98DRAFT_563162</name>
</gene>
<evidence type="ECO:0000313" key="1">
    <source>
        <dbReference type="EMBL" id="TFL03851.1"/>
    </source>
</evidence>
<reference evidence="1 2" key="1">
    <citation type="journal article" date="2019" name="Nat. Ecol. Evol.">
        <title>Megaphylogeny resolves global patterns of mushroom evolution.</title>
        <authorList>
            <person name="Varga T."/>
            <person name="Krizsan K."/>
            <person name="Foldi C."/>
            <person name="Dima B."/>
            <person name="Sanchez-Garcia M."/>
            <person name="Sanchez-Ramirez S."/>
            <person name="Szollosi G.J."/>
            <person name="Szarkandi J.G."/>
            <person name="Papp V."/>
            <person name="Albert L."/>
            <person name="Andreopoulos W."/>
            <person name="Angelini C."/>
            <person name="Antonin V."/>
            <person name="Barry K.W."/>
            <person name="Bougher N.L."/>
            <person name="Buchanan P."/>
            <person name="Buyck B."/>
            <person name="Bense V."/>
            <person name="Catcheside P."/>
            <person name="Chovatia M."/>
            <person name="Cooper J."/>
            <person name="Damon W."/>
            <person name="Desjardin D."/>
            <person name="Finy P."/>
            <person name="Geml J."/>
            <person name="Haridas S."/>
            <person name="Hughes K."/>
            <person name="Justo A."/>
            <person name="Karasinski D."/>
            <person name="Kautmanova I."/>
            <person name="Kiss B."/>
            <person name="Kocsube S."/>
            <person name="Kotiranta H."/>
            <person name="LaButti K.M."/>
            <person name="Lechner B.E."/>
            <person name="Liimatainen K."/>
            <person name="Lipzen A."/>
            <person name="Lukacs Z."/>
            <person name="Mihaltcheva S."/>
            <person name="Morgado L.N."/>
            <person name="Niskanen T."/>
            <person name="Noordeloos M.E."/>
            <person name="Ohm R.A."/>
            <person name="Ortiz-Santana B."/>
            <person name="Ovrebo C."/>
            <person name="Racz N."/>
            <person name="Riley R."/>
            <person name="Savchenko A."/>
            <person name="Shiryaev A."/>
            <person name="Soop K."/>
            <person name="Spirin V."/>
            <person name="Szebenyi C."/>
            <person name="Tomsovsky M."/>
            <person name="Tulloss R.E."/>
            <person name="Uehling J."/>
            <person name="Grigoriev I.V."/>
            <person name="Vagvolgyi C."/>
            <person name="Papp T."/>
            <person name="Martin F.M."/>
            <person name="Miettinen O."/>
            <person name="Hibbett D.S."/>
            <person name="Nagy L.G."/>
        </authorList>
    </citation>
    <scope>NUCLEOTIDE SEQUENCE [LARGE SCALE GENOMIC DNA]</scope>
    <source>
        <strain evidence="1 2">CBS 309.79</strain>
    </source>
</reference>
<protein>
    <submittedName>
        <fullName evidence="1">Uncharacterized protein</fullName>
    </submittedName>
</protein>
<name>A0A5C3QTI7_9AGAR</name>
<dbReference type="AlphaFoldDB" id="A0A5C3QTI7"/>
<dbReference type="Proteomes" id="UP000305067">
    <property type="component" value="Unassembled WGS sequence"/>
</dbReference>
<dbReference type="EMBL" id="ML178819">
    <property type="protein sequence ID" value="TFL03851.1"/>
    <property type="molecule type" value="Genomic_DNA"/>
</dbReference>